<dbReference type="Gene3D" id="4.10.240.10">
    <property type="entry name" value="Zn(2)-C6 fungal-type DNA-binding domain"/>
    <property type="match status" value="1"/>
</dbReference>
<dbReference type="OrthoDB" id="5419315at2759"/>
<evidence type="ECO:0000259" key="3">
    <source>
        <dbReference type="PROSITE" id="PS50048"/>
    </source>
</evidence>
<feature type="compositionally biased region" description="Polar residues" evidence="2">
    <location>
        <begin position="1"/>
        <end position="19"/>
    </location>
</feature>
<proteinExistence type="predicted"/>
<dbReference type="PROSITE" id="PS00463">
    <property type="entry name" value="ZN2_CY6_FUNGAL_1"/>
    <property type="match status" value="1"/>
</dbReference>
<dbReference type="EMBL" id="KZ679144">
    <property type="protein sequence ID" value="PTB72009.1"/>
    <property type="molecule type" value="Genomic_DNA"/>
</dbReference>
<evidence type="ECO:0000256" key="2">
    <source>
        <dbReference type="SAM" id="MobiDB-lite"/>
    </source>
</evidence>
<dbReference type="AlphaFoldDB" id="A0A2T4BRT4"/>
<dbReference type="InterPro" id="IPR036864">
    <property type="entry name" value="Zn2-C6_fun-type_DNA-bd_sf"/>
</dbReference>
<dbReference type="PANTHER" id="PTHR47784:SF5">
    <property type="entry name" value="STEROL UPTAKE CONTROL PROTEIN 2"/>
    <property type="match status" value="1"/>
</dbReference>
<dbReference type="PROSITE" id="PS50048">
    <property type="entry name" value="ZN2_CY6_FUNGAL_2"/>
    <property type="match status" value="1"/>
</dbReference>
<dbReference type="InterPro" id="IPR053157">
    <property type="entry name" value="Sterol_Uptake_Regulator"/>
</dbReference>
<sequence>MAETPLAQTSSSNQLQLSESPPPKPYHAKRPHKKSRSGCQSCKARKVKCDEARPICRTCRLRKADCIYAAPPKLQKSADTTPSSFSDSLDDGPLSNSKPAAASPTSTKLASISSTSSVLCSTPILSLAEKHSVQSSSIPAELLCCPMGIDEADMKALWFYATQTCTSFSTVADDGHKYIMRSLLVRYGPESPFLLDSIFALSGLHMQRLNQQFDAKRALSYRVKALAGYRKAIEEAKPGDFPALAANSLLLTALSSEHFREPDGKQLYILDWLVVWKGILLVMDLVSKSTVVESGLNGLFFRPKSDVEKAAAYIPSHLLLLISSISPSDPEYPLRETYVQTLKYLGSLYMDLAQGPSPMMSLRTITIFTFLPSLYIDAARMLRPRALVILAYFATFFKLVQWSVWWLEGVGDRTLRDICLYLDARWRPFLQVPFAALDAQDHSQLAKILLEDANGVTSPESLMMGFDVQIGQKGGCCEILDAH</sequence>
<protein>
    <recommendedName>
        <fullName evidence="3">Zn(2)-C6 fungal-type domain-containing protein</fullName>
    </recommendedName>
</protein>
<evidence type="ECO:0000256" key="1">
    <source>
        <dbReference type="ARBA" id="ARBA00023242"/>
    </source>
</evidence>
<organism evidence="4 5">
    <name type="scientific">Trichoderma longibrachiatum ATCC 18648</name>
    <dbReference type="NCBI Taxonomy" id="983965"/>
    <lineage>
        <taxon>Eukaryota</taxon>
        <taxon>Fungi</taxon>
        <taxon>Dikarya</taxon>
        <taxon>Ascomycota</taxon>
        <taxon>Pezizomycotina</taxon>
        <taxon>Sordariomycetes</taxon>
        <taxon>Hypocreomycetidae</taxon>
        <taxon>Hypocreales</taxon>
        <taxon>Hypocreaceae</taxon>
        <taxon>Trichoderma</taxon>
    </lineage>
</organism>
<name>A0A2T4BRT4_TRILO</name>
<accession>A0A2T4BRT4</accession>
<dbReference type="Pfam" id="PF00172">
    <property type="entry name" value="Zn_clus"/>
    <property type="match status" value="1"/>
</dbReference>
<dbReference type="STRING" id="983965.A0A2T4BRT4"/>
<evidence type="ECO:0000313" key="4">
    <source>
        <dbReference type="EMBL" id="PTB72009.1"/>
    </source>
</evidence>
<gene>
    <name evidence="4" type="ORF">M440DRAFT_1406059</name>
</gene>
<dbReference type="InterPro" id="IPR001138">
    <property type="entry name" value="Zn2Cys6_DnaBD"/>
</dbReference>
<reference evidence="4 5" key="1">
    <citation type="submission" date="2016-07" db="EMBL/GenBank/DDBJ databases">
        <title>Multiple horizontal gene transfer events from other fungi enriched the ability of initially mycotrophic Trichoderma (Ascomycota) to feed on dead plant biomass.</title>
        <authorList>
            <consortium name="DOE Joint Genome Institute"/>
            <person name="Aerts A."/>
            <person name="Atanasova L."/>
            <person name="Chenthamara K."/>
            <person name="Zhang J."/>
            <person name="Grujic M."/>
            <person name="Henrissat B."/>
            <person name="Kuo A."/>
            <person name="Salamov A."/>
            <person name="Lipzen A."/>
            <person name="Labutti K."/>
            <person name="Barry K."/>
            <person name="Miao Y."/>
            <person name="Rahimi M.J."/>
            <person name="Shen Q."/>
            <person name="Grigoriev I.V."/>
            <person name="Kubicek C.P."/>
            <person name="Druzhinina I.S."/>
        </authorList>
    </citation>
    <scope>NUCLEOTIDE SEQUENCE [LARGE SCALE GENOMIC DNA]</scope>
    <source>
        <strain evidence="4 5">ATCC 18648</strain>
    </source>
</reference>
<dbReference type="Proteomes" id="UP000240760">
    <property type="component" value="Unassembled WGS sequence"/>
</dbReference>
<evidence type="ECO:0000313" key="5">
    <source>
        <dbReference type="Proteomes" id="UP000240760"/>
    </source>
</evidence>
<feature type="compositionally biased region" description="Basic residues" evidence="2">
    <location>
        <begin position="26"/>
        <end position="36"/>
    </location>
</feature>
<feature type="region of interest" description="Disordered" evidence="2">
    <location>
        <begin position="1"/>
        <end position="42"/>
    </location>
</feature>
<dbReference type="GO" id="GO:0008270">
    <property type="term" value="F:zinc ion binding"/>
    <property type="evidence" value="ECO:0007669"/>
    <property type="project" value="InterPro"/>
</dbReference>
<dbReference type="PANTHER" id="PTHR47784">
    <property type="entry name" value="STEROL UPTAKE CONTROL PROTEIN 2"/>
    <property type="match status" value="1"/>
</dbReference>
<dbReference type="GO" id="GO:0001228">
    <property type="term" value="F:DNA-binding transcription activator activity, RNA polymerase II-specific"/>
    <property type="evidence" value="ECO:0007669"/>
    <property type="project" value="TreeGrafter"/>
</dbReference>
<feature type="compositionally biased region" description="Polar residues" evidence="2">
    <location>
        <begin position="77"/>
        <end position="87"/>
    </location>
</feature>
<dbReference type="SUPFAM" id="SSF57701">
    <property type="entry name" value="Zn2/Cys6 DNA-binding domain"/>
    <property type="match status" value="1"/>
</dbReference>
<keyword evidence="5" id="KW-1185">Reference proteome</keyword>
<dbReference type="CDD" id="cd00067">
    <property type="entry name" value="GAL4"/>
    <property type="match status" value="1"/>
</dbReference>
<feature type="region of interest" description="Disordered" evidence="2">
    <location>
        <begin position="74"/>
        <end position="106"/>
    </location>
</feature>
<dbReference type="SMART" id="SM00066">
    <property type="entry name" value="GAL4"/>
    <property type="match status" value="1"/>
</dbReference>
<feature type="domain" description="Zn(2)-C6 fungal-type" evidence="3">
    <location>
        <begin position="38"/>
        <end position="68"/>
    </location>
</feature>
<keyword evidence="1" id="KW-0539">Nucleus</keyword>